<protein>
    <recommendedName>
        <fullName evidence="3">PWWP domain-containing protein</fullName>
    </recommendedName>
</protein>
<evidence type="ECO:0008006" key="3">
    <source>
        <dbReference type="Google" id="ProtNLM"/>
    </source>
</evidence>
<accession>A0A443S4U2</accession>
<dbReference type="SUPFAM" id="SSF63748">
    <property type="entry name" value="Tudor/PWWP/MBT"/>
    <property type="match status" value="1"/>
</dbReference>
<dbReference type="VEuPathDB" id="VectorBase:LDEU009517"/>
<comment type="caution">
    <text evidence="1">The sequence shown here is derived from an EMBL/GenBank/DDBJ whole genome shotgun (WGS) entry which is preliminary data.</text>
</comment>
<dbReference type="EMBL" id="NCKV01008544">
    <property type="protein sequence ID" value="RWS22523.1"/>
    <property type="molecule type" value="Genomic_DNA"/>
</dbReference>
<dbReference type="Gene3D" id="2.30.30.140">
    <property type="match status" value="1"/>
</dbReference>
<reference evidence="1 2" key="1">
    <citation type="journal article" date="2018" name="Gigascience">
        <title>Genomes of trombidid mites reveal novel predicted allergens and laterally-transferred genes associated with secondary metabolism.</title>
        <authorList>
            <person name="Dong X."/>
            <person name="Chaisiri K."/>
            <person name="Xia D."/>
            <person name="Armstrong S.D."/>
            <person name="Fang Y."/>
            <person name="Donnelly M.J."/>
            <person name="Kadowaki T."/>
            <person name="McGarry J.W."/>
            <person name="Darby A.C."/>
            <person name="Makepeace B.L."/>
        </authorList>
    </citation>
    <scope>NUCLEOTIDE SEQUENCE [LARGE SCALE GENOMIC DNA]</scope>
    <source>
        <strain evidence="1">UoL-UT</strain>
    </source>
</reference>
<organism evidence="1 2">
    <name type="scientific">Leptotrombidium deliense</name>
    <dbReference type="NCBI Taxonomy" id="299467"/>
    <lineage>
        <taxon>Eukaryota</taxon>
        <taxon>Metazoa</taxon>
        <taxon>Ecdysozoa</taxon>
        <taxon>Arthropoda</taxon>
        <taxon>Chelicerata</taxon>
        <taxon>Arachnida</taxon>
        <taxon>Acari</taxon>
        <taxon>Acariformes</taxon>
        <taxon>Trombidiformes</taxon>
        <taxon>Prostigmata</taxon>
        <taxon>Anystina</taxon>
        <taxon>Parasitengona</taxon>
        <taxon>Trombiculoidea</taxon>
        <taxon>Trombiculidae</taxon>
        <taxon>Leptotrombidium</taxon>
    </lineage>
</organism>
<evidence type="ECO:0000313" key="2">
    <source>
        <dbReference type="Proteomes" id="UP000288716"/>
    </source>
</evidence>
<keyword evidence="2" id="KW-1185">Reference proteome</keyword>
<dbReference type="Proteomes" id="UP000288716">
    <property type="component" value="Unassembled WGS sequence"/>
</dbReference>
<sequence>MKRFFVRSRVIVDANTLFDSQQVAFDEIEKYIYCKDCYTHTDYHLIHALVYARVEGFTLWPAKVLEIKLDCDGNEWLLLSLFSSNKIIWKSKQCCQEYKITCDLQGNYFSNNLLEKALQEAKNYYIAKSLLNIS</sequence>
<gene>
    <name evidence="1" type="ORF">B4U80_14023</name>
</gene>
<dbReference type="AlphaFoldDB" id="A0A443S4U2"/>
<evidence type="ECO:0000313" key="1">
    <source>
        <dbReference type="EMBL" id="RWS22523.1"/>
    </source>
</evidence>
<name>A0A443S4U2_9ACAR</name>
<proteinExistence type="predicted"/>